<dbReference type="InterPro" id="IPR012340">
    <property type="entry name" value="NA-bd_OB-fold"/>
</dbReference>
<dbReference type="RefSeq" id="WP_045080467.1">
    <property type="nucleotide sequence ID" value="NZ_JSVU01000004.1"/>
</dbReference>
<dbReference type="EMBL" id="JSVU01000004">
    <property type="protein sequence ID" value="KJJ38719.1"/>
    <property type="molecule type" value="Genomic_DNA"/>
</dbReference>
<accession>A0ABR5DIW7</accession>
<dbReference type="Pfam" id="PF00575">
    <property type="entry name" value="S1"/>
    <property type="match status" value="1"/>
</dbReference>
<name>A0ABR5DIW7_9FLAO</name>
<dbReference type="Gene3D" id="1.10.3500.10">
    <property type="entry name" value="Tex N-terminal region-like"/>
    <property type="match status" value="1"/>
</dbReference>
<dbReference type="CDD" id="cd05685">
    <property type="entry name" value="S1_Tex"/>
    <property type="match status" value="1"/>
</dbReference>
<dbReference type="SMART" id="SM00316">
    <property type="entry name" value="S1"/>
    <property type="match status" value="1"/>
</dbReference>
<dbReference type="Pfam" id="PF22706">
    <property type="entry name" value="Tex_central_region"/>
    <property type="match status" value="1"/>
</dbReference>
<evidence type="ECO:0000313" key="2">
    <source>
        <dbReference type="EMBL" id="KJJ38719.1"/>
    </source>
</evidence>
<dbReference type="PANTHER" id="PTHR10724:SF10">
    <property type="entry name" value="S1 RNA-BINDING DOMAIN-CONTAINING PROTEIN 1"/>
    <property type="match status" value="1"/>
</dbReference>
<keyword evidence="3" id="KW-1185">Reference proteome</keyword>
<dbReference type="InterPro" id="IPR023319">
    <property type="entry name" value="Tex-like_HTH_dom_sf"/>
</dbReference>
<dbReference type="InterPro" id="IPR018974">
    <property type="entry name" value="Tex-like_N"/>
</dbReference>
<dbReference type="SUPFAM" id="SSF158832">
    <property type="entry name" value="Tex N-terminal region-like"/>
    <property type="match status" value="1"/>
</dbReference>
<dbReference type="Pfam" id="PF09371">
    <property type="entry name" value="Tex_N"/>
    <property type="match status" value="1"/>
</dbReference>
<dbReference type="SUPFAM" id="SSF50249">
    <property type="entry name" value="Nucleic acid-binding proteins"/>
    <property type="match status" value="1"/>
</dbReference>
<dbReference type="SUPFAM" id="SSF47781">
    <property type="entry name" value="RuvA domain 2-like"/>
    <property type="match status" value="2"/>
</dbReference>
<dbReference type="InterPro" id="IPR044146">
    <property type="entry name" value="S1_Tex"/>
</dbReference>
<dbReference type="InterPro" id="IPR055179">
    <property type="entry name" value="Tex-like_central_region"/>
</dbReference>
<dbReference type="InterPro" id="IPR050437">
    <property type="entry name" value="Ribos_protein_bS1-like"/>
</dbReference>
<dbReference type="PROSITE" id="PS50126">
    <property type="entry name" value="S1"/>
    <property type="match status" value="1"/>
</dbReference>
<sequence>MLQLLRFITSQTQLPPKSVENTVKLLNEDCTIPFISRYRKELTGNLDEVQIGEIVKFKEQFEALEKRKIAILKSLEEQEVLSAELRQKIEEATDLIALEDLYLPYKKKRKTKADTARENGLEPLAKIIMAQTRNISSSEISSLASKYIKGEIHSEEEALEGARHIIAEWINERTDIRNMLRNQLERFATISTKVVKKFEDDEKAQKFRDYFDWNEALNKIPSHRLLAILRATSEGFIRIKIEIDDEKAISKIEERIVKSNDAASKQIKLAIEDSYKRLLFPALSNEILTAAKEKADETALNVFAKNLKQLLLGSPLGEKRVLAIDPGFRTGCKVVCLDAQGNLHHNETIYPHPPKNDTSTAMKKISSLADAHKIEAIAIGNGTASRETEQFIKRIQFKNAMQVFVVSEAGASIYSASKIARDEFPNYDVTVRGAVSIGRRLQDPLAELVKIDAKSIGVGQYQHDVDQSKLKSSLDTTVELCVNAVGVNINTASVPLLSYVSGIGPKLAENIVNYREENGAFNSREEIKNVPRLGGKAFEQAAGFLRIKNGKNPLDDSSVHPESYKVVSKMAKDEKVKISELIGNKALLQKINLEKYISEKIGLPTLKDILNELEKPGLDIREAAKVFTFNQNIKNITDLQEGQLLPGIVNNITNFGCFVDIGIKESGLIHVSNLSDSFVKDVNEHVHLHQQIVVKVLDVDVERKRIQLKLHQLDTR</sequence>
<dbReference type="Gene3D" id="2.40.50.140">
    <property type="entry name" value="Nucleic acid-binding proteins"/>
    <property type="match status" value="1"/>
</dbReference>
<dbReference type="Gene3D" id="1.10.150.310">
    <property type="entry name" value="Tex RuvX-like domain-like"/>
    <property type="match status" value="1"/>
</dbReference>
<evidence type="ECO:0000259" key="1">
    <source>
        <dbReference type="PROSITE" id="PS50126"/>
    </source>
</evidence>
<dbReference type="InterPro" id="IPR012337">
    <property type="entry name" value="RNaseH-like_sf"/>
</dbReference>
<dbReference type="Proteomes" id="UP000033497">
    <property type="component" value="Unassembled WGS sequence"/>
</dbReference>
<gene>
    <name evidence="2" type="ORF">MB09_08540</name>
</gene>
<dbReference type="SMART" id="SM00732">
    <property type="entry name" value="YqgFc"/>
    <property type="match status" value="1"/>
</dbReference>
<evidence type="ECO:0000313" key="3">
    <source>
        <dbReference type="Proteomes" id="UP000033497"/>
    </source>
</evidence>
<dbReference type="InterPro" id="IPR037027">
    <property type="entry name" value="YqgF/RNaseH-like_dom_sf"/>
</dbReference>
<organism evidence="2 3">
    <name type="scientific">Aequorivita vladivostokensis</name>
    <dbReference type="NCBI Taxonomy" id="171194"/>
    <lineage>
        <taxon>Bacteria</taxon>
        <taxon>Pseudomonadati</taxon>
        <taxon>Bacteroidota</taxon>
        <taxon>Flavobacteriia</taxon>
        <taxon>Flavobacteriales</taxon>
        <taxon>Flavobacteriaceae</taxon>
        <taxon>Aequorivita</taxon>
    </lineage>
</organism>
<dbReference type="InterPro" id="IPR006641">
    <property type="entry name" value="YqgF/RNaseH-like_dom"/>
</dbReference>
<dbReference type="Pfam" id="PF17674">
    <property type="entry name" value="HHH_9"/>
    <property type="match status" value="1"/>
</dbReference>
<dbReference type="InterPro" id="IPR041692">
    <property type="entry name" value="HHH_9"/>
</dbReference>
<dbReference type="Pfam" id="PF16921">
    <property type="entry name" value="Tex_YqgF"/>
    <property type="match status" value="1"/>
</dbReference>
<dbReference type="InterPro" id="IPR032639">
    <property type="entry name" value="Tex_YqgF"/>
</dbReference>
<proteinExistence type="predicted"/>
<dbReference type="Pfam" id="PF12836">
    <property type="entry name" value="HHH_3"/>
    <property type="match status" value="1"/>
</dbReference>
<feature type="domain" description="S1 motif" evidence="1">
    <location>
        <begin position="642"/>
        <end position="711"/>
    </location>
</feature>
<dbReference type="InterPro" id="IPR003029">
    <property type="entry name" value="S1_domain"/>
</dbReference>
<dbReference type="InterPro" id="IPR023323">
    <property type="entry name" value="Tex-like_dom_sf"/>
</dbReference>
<protein>
    <submittedName>
        <fullName evidence="2">RNA-binding protein</fullName>
    </submittedName>
</protein>
<dbReference type="PANTHER" id="PTHR10724">
    <property type="entry name" value="30S RIBOSOMAL PROTEIN S1"/>
    <property type="match status" value="1"/>
</dbReference>
<reference evidence="2 3" key="1">
    <citation type="submission" date="2014-10" db="EMBL/GenBank/DDBJ databases">
        <title>Genome sequencing of Vitellibacter vladivostokensis KMM 3516.</title>
        <authorList>
            <person name="Thevarajoo S."/>
            <person name="Selvaratnam C."/>
            <person name="Goh K.M."/>
            <person name="Chong C.S."/>
        </authorList>
    </citation>
    <scope>NUCLEOTIDE SEQUENCE [LARGE SCALE GENOMIC DNA]</scope>
    <source>
        <strain evidence="2 3">KMM 3516</strain>
    </source>
</reference>
<dbReference type="Gene3D" id="1.10.10.650">
    <property type="entry name" value="RuvA domain 2-like"/>
    <property type="match status" value="1"/>
</dbReference>
<dbReference type="Gene3D" id="3.30.420.140">
    <property type="entry name" value="YqgF/RNase H-like domain"/>
    <property type="match status" value="1"/>
</dbReference>
<dbReference type="InterPro" id="IPR010994">
    <property type="entry name" value="RuvA_2-like"/>
</dbReference>
<dbReference type="SUPFAM" id="SSF53098">
    <property type="entry name" value="Ribonuclease H-like"/>
    <property type="match status" value="1"/>
</dbReference>
<comment type="caution">
    <text evidence="2">The sequence shown here is derived from an EMBL/GenBank/DDBJ whole genome shotgun (WGS) entry which is preliminary data.</text>
</comment>